<proteinExistence type="predicted"/>
<evidence type="ECO:0000313" key="3">
    <source>
        <dbReference type="Proteomes" id="UP000517523"/>
    </source>
</evidence>
<dbReference type="RefSeq" id="WP_183578118.1">
    <property type="nucleotide sequence ID" value="NZ_JACHXJ010000001.1"/>
</dbReference>
<feature type="region of interest" description="Disordered" evidence="1">
    <location>
        <begin position="212"/>
        <end position="274"/>
    </location>
</feature>
<evidence type="ECO:0000313" key="2">
    <source>
        <dbReference type="EMBL" id="MBB3125860.1"/>
    </source>
</evidence>
<feature type="compositionally biased region" description="Low complexity" evidence="1">
    <location>
        <begin position="212"/>
        <end position="221"/>
    </location>
</feature>
<dbReference type="Proteomes" id="UP000517523">
    <property type="component" value="Unassembled WGS sequence"/>
</dbReference>
<gene>
    <name evidence="2" type="ORF">FHS19_000514</name>
</gene>
<sequence>MNIGSLLRGMMGDTKAGETKQLDLKEGQVVRGVVLSVSEDGREAVLQIQGVKVRAALETPLQPGQAAVLQVQPDNGGGLPVLKSMEGSPYGAGTPLTLADVLQSLDLPDTPENRAMLEALRISGVYVTKENAAVFKDALALKPAGVSTEQWLGAAAIANQRGLPLTGESVRGLQQAVFGPPVHQLLQVLEEQLNAFTAQAAAGSEEAGAAVKSGQGVMAPQAPGPPPPSLLPGAGVQPGFGSTAAPESEPTAGARTPRSTEAEGNAGKAAGRAADGSSAAGTAAAASHPAAALQPLVARLQALLQQLRAAPLTGAAASTPAPAGGFAAPAAEPAPQHAAQGGEGPAGTGPSPKTPQSHGAEPWVGRLLKLLGAEHEQQGVRAALLQPAQEAPQGPGAAAGNARQAMAAPAAGQGAAAEAGPAQPGPAAGAASAAGAAAAQPAPQAADGPELTVRAHAVQQQPPGPAHHTVRPEQPAEPAARMEQALQETGQRDTLKGLLLQLVQDDAALPALKEAAQQVISQLTGQQLLLNTDRTAPFAQVTLFLPLNGPDGQETASVHVQSRRGPKGELDASNCRLWFDLQMKHLGQTLIDVQIVDRIVSLKVHNDQEWAQSLVEDRRSEIVDALSTLGYQLLTLKAGPLPSPGVEPPSGLSAAMGGHRMADYVPQSYKGVDMRV</sequence>
<evidence type="ECO:0000256" key="1">
    <source>
        <dbReference type="SAM" id="MobiDB-lite"/>
    </source>
</evidence>
<dbReference type="EMBL" id="JACHXJ010000001">
    <property type="protein sequence ID" value="MBB3125860.1"/>
    <property type="molecule type" value="Genomic_DNA"/>
</dbReference>
<reference evidence="2 3" key="1">
    <citation type="submission" date="2020-08" db="EMBL/GenBank/DDBJ databases">
        <title>Genomic Encyclopedia of Type Strains, Phase III (KMG-III): the genomes of soil and plant-associated and newly described type strains.</title>
        <authorList>
            <person name="Whitman W."/>
        </authorList>
    </citation>
    <scope>NUCLEOTIDE SEQUENCE [LARGE SCALE GENOMIC DNA]</scope>
    <source>
        <strain evidence="2 3">CECT 5831</strain>
    </source>
</reference>
<feature type="region of interest" description="Disordered" evidence="1">
    <location>
        <begin position="315"/>
        <end position="360"/>
    </location>
</feature>
<feature type="compositionally biased region" description="Low complexity" evidence="1">
    <location>
        <begin position="415"/>
        <end position="449"/>
    </location>
</feature>
<feature type="compositionally biased region" description="Low complexity" evidence="1">
    <location>
        <begin position="262"/>
        <end position="274"/>
    </location>
</feature>
<accession>A0A839TJD1</accession>
<feature type="compositionally biased region" description="Low complexity" evidence="1">
    <location>
        <begin position="315"/>
        <end position="340"/>
    </location>
</feature>
<feature type="region of interest" description="Disordered" evidence="1">
    <location>
        <begin position="415"/>
        <end position="486"/>
    </location>
</feature>
<organism evidence="2 3">
    <name type="scientific">Paenibacillus rhizosphaerae</name>
    <dbReference type="NCBI Taxonomy" id="297318"/>
    <lineage>
        <taxon>Bacteria</taxon>
        <taxon>Bacillati</taxon>
        <taxon>Bacillota</taxon>
        <taxon>Bacilli</taxon>
        <taxon>Bacillales</taxon>
        <taxon>Paenibacillaceae</taxon>
        <taxon>Paenibacillus</taxon>
    </lineage>
</organism>
<name>A0A839TJD1_9BACL</name>
<dbReference type="AlphaFoldDB" id="A0A839TJD1"/>
<comment type="caution">
    <text evidence="2">The sequence shown here is derived from an EMBL/GenBank/DDBJ whole genome shotgun (WGS) entry which is preliminary data.</text>
</comment>
<protein>
    <submittedName>
        <fullName evidence="2">Uncharacterized protein</fullName>
    </submittedName>
</protein>